<dbReference type="PANTHER" id="PTHR35317">
    <property type="entry name" value="OS04G0629600 PROTEIN"/>
    <property type="match status" value="1"/>
</dbReference>
<dbReference type="AlphaFoldDB" id="A0AAV1V8T9"/>
<dbReference type="EMBL" id="CAKLBY020000299">
    <property type="protein sequence ID" value="CAK7943341.1"/>
    <property type="molecule type" value="Genomic_DNA"/>
</dbReference>
<organism evidence="1 2">
    <name type="scientific">Peronospora matthiolae</name>
    <dbReference type="NCBI Taxonomy" id="2874970"/>
    <lineage>
        <taxon>Eukaryota</taxon>
        <taxon>Sar</taxon>
        <taxon>Stramenopiles</taxon>
        <taxon>Oomycota</taxon>
        <taxon>Peronosporomycetes</taxon>
        <taxon>Peronosporales</taxon>
        <taxon>Peronosporaceae</taxon>
        <taxon>Peronospora</taxon>
    </lineage>
</organism>
<comment type="caution">
    <text evidence="1">The sequence shown here is derived from an EMBL/GenBank/DDBJ whole genome shotgun (WGS) entry which is preliminary data.</text>
</comment>
<gene>
    <name evidence="1" type="ORF">PM001_LOCUS28491</name>
</gene>
<accession>A0AAV1V8T9</accession>
<proteinExistence type="predicted"/>
<dbReference type="Proteomes" id="UP001162060">
    <property type="component" value="Unassembled WGS sequence"/>
</dbReference>
<evidence type="ECO:0000313" key="1">
    <source>
        <dbReference type="EMBL" id="CAK7943341.1"/>
    </source>
</evidence>
<name>A0AAV1V8T9_9STRA</name>
<dbReference type="PANTHER" id="PTHR35317:SF40">
    <property type="entry name" value="CCHC-TYPE DOMAIN-CONTAINING PROTEIN"/>
    <property type="match status" value="1"/>
</dbReference>
<reference evidence="1" key="1">
    <citation type="submission" date="2024-01" db="EMBL/GenBank/DDBJ databases">
        <authorList>
            <person name="Webb A."/>
        </authorList>
    </citation>
    <scope>NUCLEOTIDE SEQUENCE</scope>
    <source>
        <strain evidence="1">Pm1</strain>
    </source>
</reference>
<sequence>MDSSLFTAARINKFFGTNFHVWKFKMQMVLEERDLWDVVSGEVKIEHCTSTLDQATFKRKALAIICLAMEDSQLPLVRSAKDAYDAWSRLEGHYEKKSLANKLILRRRFFTTMMGEGDDVLEHINRLKTLAEQLDAVGAPVSEDDSVITLLASLSESYQFLITALESRATLCRGN</sequence>
<evidence type="ECO:0008006" key="3">
    <source>
        <dbReference type="Google" id="ProtNLM"/>
    </source>
</evidence>
<evidence type="ECO:0000313" key="2">
    <source>
        <dbReference type="Proteomes" id="UP001162060"/>
    </source>
</evidence>
<protein>
    <recommendedName>
        <fullName evidence="3">DUF4219 domain-containing protein</fullName>
    </recommendedName>
</protein>
<dbReference type="Pfam" id="PF14223">
    <property type="entry name" value="Retrotran_gag_2"/>
    <property type="match status" value="1"/>
</dbReference>